<evidence type="ECO:0000256" key="2">
    <source>
        <dbReference type="PROSITE-ProRule" id="PRU00335"/>
    </source>
</evidence>
<evidence type="ECO:0000313" key="4">
    <source>
        <dbReference type="EMBL" id="HJC11927.1"/>
    </source>
</evidence>
<reference evidence="4" key="1">
    <citation type="journal article" date="2021" name="PeerJ">
        <title>Extensive microbial diversity within the chicken gut microbiome revealed by metagenomics and culture.</title>
        <authorList>
            <person name="Gilroy R."/>
            <person name="Ravi A."/>
            <person name="Getino M."/>
            <person name="Pursley I."/>
            <person name="Horton D.L."/>
            <person name="Alikhan N.F."/>
            <person name="Baker D."/>
            <person name="Gharbi K."/>
            <person name="Hall N."/>
            <person name="Watson M."/>
            <person name="Adriaenssens E.M."/>
            <person name="Foster-Nyarko E."/>
            <person name="Jarju S."/>
            <person name="Secka A."/>
            <person name="Antonio M."/>
            <person name="Oren A."/>
            <person name="Chaudhuri R.R."/>
            <person name="La Ragione R."/>
            <person name="Hildebrand F."/>
            <person name="Pallen M.J."/>
        </authorList>
    </citation>
    <scope>NUCLEOTIDE SEQUENCE</scope>
    <source>
        <strain evidence="4">ChiSxjej6B18-287</strain>
    </source>
</reference>
<organism evidence="4 5">
    <name type="scientific">Candidatus Blautia merdigallinarum</name>
    <dbReference type="NCBI Taxonomy" id="2838495"/>
    <lineage>
        <taxon>Bacteria</taxon>
        <taxon>Bacillati</taxon>
        <taxon>Bacillota</taxon>
        <taxon>Clostridia</taxon>
        <taxon>Lachnospirales</taxon>
        <taxon>Lachnospiraceae</taxon>
        <taxon>Blautia</taxon>
    </lineage>
</organism>
<dbReference type="AlphaFoldDB" id="A0A9D2N7C3"/>
<gene>
    <name evidence="4" type="ORF">H9935_14215</name>
</gene>
<reference evidence="4" key="2">
    <citation type="submission" date="2021-04" db="EMBL/GenBank/DDBJ databases">
        <authorList>
            <person name="Gilroy R."/>
        </authorList>
    </citation>
    <scope>NUCLEOTIDE SEQUENCE</scope>
    <source>
        <strain evidence="4">ChiSxjej6B18-287</strain>
    </source>
</reference>
<dbReference type="SUPFAM" id="SSF46689">
    <property type="entry name" value="Homeodomain-like"/>
    <property type="match status" value="1"/>
</dbReference>
<dbReference type="InterPro" id="IPR050624">
    <property type="entry name" value="HTH-type_Tx_Regulator"/>
</dbReference>
<feature type="domain" description="HTH tetR-type" evidence="3">
    <location>
        <begin position="12"/>
        <end position="72"/>
    </location>
</feature>
<dbReference type="PROSITE" id="PS50977">
    <property type="entry name" value="HTH_TETR_2"/>
    <property type="match status" value="1"/>
</dbReference>
<name>A0A9D2N7C3_9FIRM</name>
<proteinExistence type="predicted"/>
<evidence type="ECO:0000256" key="1">
    <source>
        <dbReference type="ARBA" id="ARBA00023125"/>
    </source>
</evidence>
<dbReference type="Gene3D" id="1.10.357.10">
    <property type="entry name" value="Tetracycline Repressor, domain 2"/>
    <property type="match status" value="1"/>
</dbReference>
<evidence type="ECO:0000313" key="5">
    <source>
        <dbReference type="Proteomes" id="UP000823893"/>
    </source>
</evidence>
<dbReference type="InterPro" id="IPR001647">
    <property type="entry name" value="HTH_TetR"/>
</dbReference>
<dbReference type="InterPro" id="IPR009057">
    <property type="entry name" value="Homeodomain-like_sf"/>
</dbReference>
<comment type="caution">
    <text evidence="4">The sequence shown here is derived from an EMBL/GenBank/DDBJ whole genome shotgun (WGS) entry which is preliminary data.</text>
</comment>
<keyword evidence="1 2" id="KW-0238">DNA-binding</keyword>
<feature type="DNA-binding region" description="H-T-H motif" evidence="2">
    <location>
        <begin position="35"/>
        <end position="54"/>
    </location>
</feature>
<dbReference type="GO" id="GO:0003677">
    <property type="term" value="F:DNA binding"/>
    <property type="evidence" value="ECO:0007669"/>
    <property type="project" value="UniProtKB-UniRule"/>
</dbReference>
<evidence type="ECO:0000259" key="3">
    <source>
        <dbReference type="PROSITE" id="PS50977"/>
    </source>
</evidence>
<sequence>MKQHSKQDLRFIKNENLIRETFRKMICEMDYSKISIKELTQRAQINRKTFYLHYSSLDHLLAVLQLEIMDPAVQMIAETSFPEDIEIIIWRSFKIMASLDNVDKIVLSTKGDFPEKKSPSDLIQEQLFKKYDHIAKYGPFESSLIITYFSVCLGVIFRQWEANGQQIPMEDMIPLTTNLILHGMEGVGLVQEDMSKQKV</sequence>
<dbReference type="PANTHER" id="PTHR43479">
    <property type="entry name" value="ACREF/ENVCD OPERON REPRESSOR-RELATED"/>
    <property type="match status" value="1"/>
</dbReference>
<accession>A0A9D2N7C3</accession>
<dbReference type="Proteomes" id="UP000823893">
    <property type="component" value="Unassembled WGS sequence"/>
</dbReference>
<dbReference type="PANTHER" id="PTHR43479:SF7">
    <property type="entry name" value="TETR-FAMILY TRANSCRIPTIONAL REGULATOR"/>
    <property type="match status" value="1"/>
</dbReference>
<protein>
    <recommendedName>
        <fullName evidence="3">HTH tetR-type domain-containing protein</fullName>
    </recommendedName>
</protein>
<dbReference type="EMBL" id="DWWV01000194">
    <property type="protein sequence ID" value="HJC11927.1"/>
    <property type="molecule type" value="Genomic_DNA"/>
</dbReference>